<dbReference type="RefSeq" id="WP_002707645.1">
    <property type="nucleotide sequence ID" value="NZ_JH651384.1"/>
</dbReference>
<keyword evidence="2" id="KW-0808">Transferase</keyword>
<evidence type="ECO:0000256" key="5">
    <source>
        <dbReference type="ARBA" id="ARBA00022840"/>
    </source>
</evidence>
<keyword evidence="5" id="KW-0067">ATP-binding</keyword>
<dbReference type="Pfam" id="PF00294">
    <property type="entry name" value="PfkB"/>
    <property type="match status" value="1"/>
</dbReference>
<dbReference type="EMBL" id="JH651384">
    <property type="protein sequence ID" value="EIJ33696.1"/>
    <property type="molecule type" value="Genomic_DNA"/>
</dbReference>
<keyword evidence="3" id="KW-0547">Nucleotide-binding</keyword>
<evidence type="ECO:0000256" key="1">
    <source>
        <dbReference type="ARBA" id="ARBA00010688"/>
    </source>
</evidence>
<dbReference type="PANTHER" id="PTHR43085">
    <property type="entry name" value="HEXOKINASE FAMILY MEMBER"/>
    <property type="match status" value="1"/>
</dbReference>
<protein>
    <submittedName>
        <fullName evidence="7">PfkB domain protein</fullName>
    </submittedName>
</protein>
<dbReference type="OrthoDB" id="9779730at2"/>
<keyword evidence="4" id="KW-0418">Kinase</keyword>
<gene>
    <name evidence="7" type="ORF">Thini_1075</name>
</gene>
<comment type="similarity">
    <text evidence="1">Belongs to the carbohydrate kinase PfkB family.</text>
</comment>
<reference evidence="8" key="1">
    <citation type="journal article" date="2011" name="Stand. Genomic Sci.">
        <title>Genome sequence of the filamentous, gliding Thiothrix nivea neotype strain (JP2(T)).</title>
        <authorList>
            <person name="Lapidus A."/>
            <person name="Nolan M."/>
            <person name="Lucas S."/>
            <person name="Glavina Del Rio T."/>
            <person name="Tice H."/>
            <person name="Cheng J.F."/>
            <person name="Tapia R."/>
            <person name="Han C."/>
            <person name="Goodwin L."/>
            <person name="Pitluck S."/>
            <person name="Liolios K."/>
            <person name="Pagani I."/>
            <person name="Ivanova N."/>
            <person name="Huntemann M."/>
            <person name="Mavromatis K."/>
            <person name="Mikhailova N."/>
            <person name="Pati A."/>
            <person name="Chen A."/>
            <person name="Palaniappan K."/>
            <person name="Land M."/>
            <person name="Brambilla E.M."/>
            <person name="Rohde M."/>
            <person name="Abt B."/>
            <person name="Verbarg S."/>
            <person name="Goker M."/>
            <person name="Bristow J."/>
            <person name="Eisen J.A."/>
            <person name="Markowitz V."/>
            <person name="Hugenholtz P."/>
            <person name="Kyrpides N.C."/>
            <person name="Klenk H.P."/>
            <person name="Woyke T."/>
        </authorList>
    </citation>
    <scope>NUCLEOTIDE SEQUENCE [LARGE SCALE GENOMIC DNA]</scope>
    <source>
        <strain evidence="8">ATCC 35100 / DSM 5205 / JP2</strain>
    </source>
</reference>
<dbReference type="Proteomes" id="UP000005317">
    <property type="component" value="Unassembled WGS sequence"/>
</dbReference>
<feature type="domain" description="Carbohydrate kinase PfkB" evidence="6">
    <location>
        <begin position="28"/>
        <end position="288"/>
    </location>
</feature>
<evidence type="ECO:0000256" key="3">
    <source>
        <dbReference type="ARBA" id="ARBA00022741"/>
    </source>
</evidence>
<dbReference type="InterPro" id="IPR002173">
    <property type="entry name" value="Carboh/pur_kinase_PfkB_CS"/>
</dbReference>
<dbReference type="AlphaFoldDB" id="A0A656HE10"/>
<dbReference type="InterPro" id="IPR011611">
    <property type="entry name" value="PfkB_dom"/>
</dbReference>
<dbReference type="PANTHER" id="PTHR43085:SF1">
    <property type="entry name" value="PSEUDOURIDINE KINASE-RELATED"/>
    <property type="match status" value="1"/>
</dbReference>
<evidence type="ECO:0000256" key="4">
    <source>
        <dbReference type="ARBA" id="ARBA00022777"/>
    </source>
</evidence>
<dbReference type="InterPro" id="IPR050306">
    <property type="entry name" value="PfkB_Carbo_kinase"/>
</dbReference>
<sequence>MTDHHISASRELLRPVIFGEVLFDRFPDGSAVLGGAPFNVAWHLQAFGMQPLFISSVGADPLGDQVRSAMQAWGMDMAGLQTSAYPTGAVDVRFHNGEPHYNIVPDSAWDFIEAGKLPELPANTLLYHGSLALRQPVSHNAWGQLQQRSGTPRFIDINLRAPWWSTETIGPILAGAQWLKINADELAEIVPQHSDTDSRIRHLFATLPLAWLIITLGEAGALTVSSTGERLQVKPERVTQVVDTVGAGDSFSSVLLLGLLKGWPMEATLRRAQQFASAVVGLRGATTQNRDFYQPFIENWPLA</sequence>
<accession>A0A656HE10</accession>
<organism evidence="7 8">
    <name type="scientific">Thiothrix nivea (strain ATCC 35100 / DSM 5205 / JP2)</name>
    <dbReference type="NCBI Taxonomy" id="870187"/>
    <lineage>
        <taxon>Bacteria</taxon>
        <taxon>Pseudomonadati</taxon>
        <taxon>Pseudomonadota</taxon>
        <taxon>Gammaproteobacteria</taxon>
        <taxon>Thiotrichales</taxon>
        <taxon>Thiotrichaceae</taxon>
        <taxon>Thiothrix</taxon>
    </lineage>
</organism>
<evidence type="ECO:0000256" key="2">
    <source>
        <dbReference type="ARBA" id="ARBA00022679"/>
    </source>
</evidence>
<dbReference type="InterPro" id="IPR029056">
    <property type="entry name" value="Ribokinase-like"/>
</dbReference>
<dbReference type="PROSITE" id="PS00583">
    <property type="entry name" value="PFKB_KINASES_1"/>
    <property type="match status" value="1"/>
</dbReference>
<proteinExistence type="inferred from homology"/>
<keyword evidence="8" id="KW-1185">Reference proteome</keyword>
<evidence type="ECO:0000259" key="6">
    <source>
        <dbReference type="Pfam" id="PF00294"/>
    </source>
</evidence>
<dbReference type="Gene3D" id="3.40.1190.20">
    <property type="match status" value="1"/>
</dbReference>
<dbReference type="GO" id="GO:0016301">
    <property type="term" value="F:kinase activity"/>
    <property type="evidence" value="ECO:0007669"/>
    <property type="project" value="UniProtKB-KW"/>
</dbReference>
<dbReference type="CDD" id="cd01167">
    <property type="entry name" value="bac_FRK"/>
    <property type="match status" value="1"/>
</dbReference>
<evidence type="ECO:0000313" key="8">
    <source>
        <dbReference type="Proteomes" id="UP000005317"/>
    </source>
</evidence>
<dbReference type="SUPFAM" id="SSF53613">
    <property type="entry name" value="Ribokinase-like"/>
    <property type="match status" value="1"/>
</dbReference>
<dbReference type="GO" id="GO:0005524">
    <property type="term" value="F:ATP binding"/>
    <property type="evidence" value="ECO:0007669"/>
    <property type="project" value="UniProtKB-KW"/>
</dbReference>
<name>A0A656HE10_THINJ</name>
<evidence type="ECO:0000313" key="7">
    <source>
        <dbReference type="EMBL" id="EIJ33696.1"/>
    </source>
</evidence>